<feature type="chain" id="PRO_5038395458" evidence="1">
    <location>
        <begin position="22"/>
        <end position="346"/>
    </location>
</feature>
<evidence type="ECO:0000256" key="1">
    <source>
        <dbReference type="SAM" id="SignalP"/>
    </source>
</evidence>
<dbReference type="GO" id="GO:0005737">
    <property type="term" value="C:cytoplasm"/>
    <property type="evidence" value="ECO:0007669"/>
    <property type="project" value="TreeGrafter"/>
</dbReference>
<dbReference type="PIRSF" id="PIRSF030250">
    <property type="entry name" value="Ptase_At2g46880"/>
    <property type="match status" value="1"/>
</dbReference>
<dbReference type="PANTHER" id="PTHR32440:SF11">
    <property type="entry name" value="METALLOPHOSPHOESTERASE DOMAIN-CONTAINING PROTEIN"/>
    <property type="match status" value="1"/>
</dbReference>
<dbReference type="Proteomes" id="UP000831290">
    <property type="component" value="Chromosome"/>
</dbReference>
<organism evidence="3 4">
    <name type="scientific">Abyssalbus ytuae</name>
    <dbReference type="NCBI Taxonomy" id="2926907"/>
    <lineage>
        <taxon>Bacteria</taxon>
        <taxon>Pseudomonadati</taxon>
        <taxon>Bacteroidota</taxon>
        <taxon>Flavobacteriia</taxon>
        <taxon>Flavobacteriales</taxon>
        <taxon>Flavobacteriaceae</taxon>
        <taxon>Abyssalbus</taxon>
    </lineage>
</organism>
<sequence>MKTIKIFALLLIATISTLAQSKDPVLKFNKNGKFKIAQFTDVHFQYNSYRSDSAMVMIQKVLKEEKPDLVVLTGDIVCSKNTKKAWLSFAKTFIDAKIPWAVVLGNHDIEYEMSGAEIMQTISGLPYCVTEDGPGTVSGNGNYILEVKSSASPTKNKAILYFLDSHSGFKPETNLGSYQWINFDQIDWYKKSSENYTEKNNNTPYPSLAFFHIPLPEYDEIVGKKTTFGTKEETVCSPDINTGLYAAMIEAKDIMGVFVGHDHNNNYIGVLRDISLAYGYVSGRQCYGKIGRGTRIIELYEGERKFDTWVKKYYECDRDLDVWFPASDSEKKFFVTYPDSFIKKKK</sequence>
<feature type="signal peptide" evidence="1">
    <location>
        <begin position="1"/>
        <end position="21"/>
    </location>
</feature>
<dbReference type="KEGG" id="fbm:MQE35_16205"/>
<dbReference type="Pfam" id="PF00149">
    <property type="entry name" value="Metallophos"/>
    <property type="match status" value="1"/>
</dbReference>
<evidence type="ECO:0000313" key="4">
    <source>
        <dbReference type="Proteomes" id="UP000831290"/>
    </source>
</evidence>
<gene>
    <name evidence="3" type="ORF">MQE35_16205</name>
</gene>
<evidence type="ECO:0000259" key="2">
    <source>
        <dbReference type="Pfam" id="PF00149"/>
    </source>
</evidence>
<dbReference type="EMBL" id="CP094358">
    <property type="protein sequence ID" value="UOB17265.1"/>
    <property type="molecule type" value="Genomic_DNA"/>
</dbReference>
<dbReference type="Gene3D" id="3.60.21.10">
    <property type="match status" value="1"/>
</dbReference>
<feature type="domain" description="Calcineurin-like phosphoesterase" evidence="2">
    <location>
        <begin position="34"/>
        <end position="264"/>
    </location>
</feature>
<dbReference type="RefSeq" id="WP_255842595.1">
    <property type="nucleotide sequence ID" value="NZ_CP094358.1"/>
</dbReference>
<dbReference type="PANTHER" id="PTHR32440">
    <property type="entry name" value="PHOSPHATASE DCR2-RELATED-RELATED"/>
    <property type="match status" value="1"/>
</dbReference>
<protein>
    <submittedName>
        <fullName evidence="3">Metallophosphoesterase family protein</fullName>
    </submittedName>
</protein>
<keyword evidence="1" id="KW-0732">Signal</keyword>
<dbReference type="CDD" id="cd07383">
    <property type="entry name" value="MPP_Dcr2"/>
    <property type="match status" value="1"/>
</dbReference>
<name>A0A9E6ZMZ7_9FLAO</name>
<dbReference type="AlphaFoldDB" id="A0A9E6ZMZ7"/>
<dbReference type="InterPro" id="IPR004843">
    <property type="entry name" value="Calcineurin-like_PHP"/>
</dbReference>
<keyword evidence="4" id="KW-1185">Reference proteome</keyword>
<evidence type="ECO:0000313" key="3">
    <source>
        <dbReference type="EMBL" id="UOB17265.1"/>
    </source>
</evidence>
<dbReference type="InterPro" id="IPR029052">
    <property type="entry name" value="Metallo-depent_PP-like"/>
</dbReference>
<proteinExistence type="predicted"/>
<dbReference type="GO" id="GO:0016788">
    <property type="term" value="F:hydrolase activity, acting on ester bonds"/>
    <property type="evidence" value="ECO:0007669"/>
    <property type="project" value="TreeGrafter"/>
</dbReference>
<reference evidence="3" key="1">
    <citation type="submission" date="2022-03" db="EMBL/GenBank/DDBJ databases">
        <title>Description of Abyssus ytuae gen. nov., sp. nov., a novel member of the family Flavobacteriaceae isolated from the sediment of Mariana Trench.</title>
        <authorList>
            <person name="Zhang J."/>
            <person name="Xu X."/>
        </authorList>
    </citation>
    <scope>NUCLEOTIDE SEQUENCE</scope>
    <source>
        <strain evidence="3">MT3330</strain>
    </source>
</reference>
<dbReference type="SUPFAM" id="SSF56300">
    <property type="entry name" value="Metallo-dependent phosphatases"/>
    <property type="match status" value="1"/>
</dbReference>
<accession>A0A9E6ZMZ7</accession>
<dbReference type="InterPro" id="IPR011230">
    <property type="entry name" value="PAP14/16/28/29"/>
</dbReference>